<dbReference type="VEuPathDB" id="FungiDB:PAAG_12418"/>
<sequence length="120" mass="13352">MATKIVELRGDMVFSACIALDKLQGRMDTDNILLASLPSLPQDSPENSLRTIPVILRWNDIHHPSKTANVQGRGGGLDNSTALRKNEIKVTKKLTCAHGNTLRPVGGEELYVLCYHIYYY</sequence>
<evidence type="ECO:0000313" key="1">
    <source>
        <dbReference type="EMBL" id="KGQ00915.1"/>
    </source>
</evidence>
<dbReference type="RefSeq" id="XP_015702483.1">
    <property type="nucleotide sequence ID" value="XM_015847911.1"/>
</dbReference>
<dbReference type="GeneID" id="9093643"/>
<dbReference type="Proteomes" id="UP000002059">
    <property type="component" value="Partially assembled WGS sequence"/>
</dbReference>
<dbReference type="KEGG" id="pbl:PAAG_12418"/>
<name>A0A0A2V428_PARBA</name>
<dbReference type="HOGENOM" id="CLU_2050324_0_0_1"/>
<protein>
    <submittedName>
        <fullName evidence="1">Uncharacterized protein</fullName>
    </submittedName>
</protein>
<gene>
    <name evidence="1" type="ORF">PAAG_12418</name>
</gene>
<keyword evidence="2" id="KW-1185">Reference proteome</keyword>
<reference evidence="1 2" key="1">
    <citation type="journal article" date="2011" name="PLoS Genet.">
        <title>Comparative genomic analysis of human fungal pathogens causing paracoccidioidomycosis.</title>
        <authorList>
            <person name="Desjardins C.A."/>
            <person name="Champion M.D."/>
            <person name="Holder J.W."/>
            <person name="Muszewska A."/>
            <person name="Goldberg J."/>
            <person name="Bailao A.M."/>
            <person name="Brigido M.M."/>
            <person name="Ferreira M.E."/>
            <person name="Garcia A.M."/>
            <person name="Grynberg M."/>
            <person name="Gujja S."/>
            <person name="Heiman D.I."/>
            <person name="Henn M.R."/>
            <person name="Kodira C.D."/>
            <person name="Leon-Narvaez H."/>
            <person name="Longo L.V."/>
            <person name="Ma L.J."/>
            <person name="Malavazi I."/>
            <person name="Matsuo A.L."/>
            <person name="Morais F.V."/>
            <person name="Pereira M."/>
            <person name="Rodriguez-Brito S."/>
            <person name="Sakthikumar S."/>
            <person name="Salem-Izacc S.M."/>
            <person name="Sykes S.M."/>
            <person name="Teixeira M.M."/>
            <person name="Vallejo M.C."/>
            <person name="Walter M.E."/>
            <person name="Yandava C."/>
            <person name="Young S."/>
            <person name="Zeng Q."/>
            <person name="Zucker J."/>
            <person name="Felipe M.S."/>
            <person name="Goldman G.H."/>
            <person name="Haas B.J."/>
            <person name="McEwen J.G."/>
            <person name="Nino-Vega G."/>
            <person name="Puccia R."/>
            <person name="San-Blas G."/>
            <person name="Soares C.M."/>
            <person name="Birren B.W."/>
            <person name="Cuomo C.A."/>
        </authorList>
    </citation>
    <scope>NUCLEOTIDE SEQUENCE [LARGE SCALE GENOMIC DNA]</scope>
    <source>
        <strain evidence="2">ATCC MYA-826 / Pb01</strain>
    </source>
</reference>
<accession>A0A0A2V428</accession>
<dbReference type="AlphaFoldDB" id="A0A0A2V428"/>
<organism evidence="1 2">
    <name type="scientific">Paracoccidioides lutzii (strain ATCC MYA-826 / Pb01)</name>
    <name type="common">Paracoccidioides brasiliensis</name>
    <dbReference type="NCBI Taxonomy" id="502779"/>
    <lineage>
        <taxon>Eukaryota</taxon>
        <taxon>Fungi</taxon>
        <taxon>Dikarya</taxon>
        <taxon>Ascomycota</taxon>
        <taxon>Pezizomycotina</taxon>
        <taxon>Eurotiomycetes</taxon>
        <taxon>Eurotiomycetidae</taxon>
        <taxon>Onygenales</taxon>
        <taxon>Ajellomycetaceae</taxon>
        <taxon>Paracoccidioides</taxon>
    </lineage>
</organism>
<dbReference type="EMBL" id="KN294016">
    <property type="protein sequence ID" value="KGQ00915.1"/>
    <property type="molecule type" value="Genomic_DNA"/>
</dbReference>
<evidence type="ECO:0000313" key="2">
    <source>
        <dbReference type="Proteomes" id="UP000002059"/>
    </source>
</evidence>
<proteinExistence type="predicted"/>